<dbReference type="SMART" id="SM00338">
    <property type="entry name" value="BRLZ"/>
    <property type="match status" value="1"/>
</dbReference>
<feature type="domain" description="BZIP" evidence="3">
    <location>
        <begin position="223"/>
        <end position="286"/>
    </location>
</feature>
<dbReference type="Proteomes" id="UP001150062">
    <property type="component" value="Unassembled WGS sequence"/>
</dbReference>
<gene>
    <name evidence="4" type="ORF">M0813_07462</name>
</gene>
<comment type="caution">
    <text evidence="4">The sequence shown here is derived from an EMBL/GenBank/DDBJ whole genome shotgun (WGS) entry which is preliminary data.</text>
</comment>
<dbReference type="InterPro" id="IPR046347">
    <property type="entry name" value="bZIP_sf"/>
</dbReference>
<evidence type="ECO:0000256" key="2">
    <source>
        <dbReference type="SAM" id="MobiDB-lite"/>
    </source>
</evidence>
<dbReference type="PROSITE" id="PS50217">
    <property type="entry name" value="BZIP"/>
    <property type="match status" value="1"/>
</dbReference>
<dbReference type="EMBL" id="JAOAOG010000317">
    <property type="protein sequence ID" value="KAJ6229872.1"/>
    <property type="molecule type" value="Genomic_DNA"/>
</dbReference>
<dbReference type="InterPro" id="IPR004827">
    <property type="entry name" value="bZIP"/>
</dbReference>
<feature type="compositionally biased region" description="Basic and acidic residues" evidence="2">
    <location>
        <begin position="94"/>
        <end position="121"/>
    </location>
</feature>
<evidence type="ECO:0000256" key="1">
    <source>
        <dbReference type="SAM" id="Coils"/>
    </source>
</evidence>
<reference evidence="4" key="1">
    <citation type="submission" date="2022-08" db="EMBL/GenBank/DDBJ databases">
        <title>Novel sulfate-reducing endosymbionts in the free-living metamonad Anaeramoeba.</title>
        <authorList>
            <person name="Jerlstrom-Hultqvist J."/>
            <person name="Cepicka I."/>
            <person name="Gallot-Lavallee L."/>
            <person name="Salas-Leiva D."/>
            <person name="Curtis B.A."/>
            <person name="Zahonova K."/>
            <person name="Pipaliya S."/>
            <person name="Dacks J."/>
            <person name="Roger A.J."/>
        </authorList>
    </citation>
    <scope>NUCLEOTIDE SEQUENCE</scope>
    <source>
        <strain evidence="4">Schooner1</strain>
    </source>
</reference>
<keyword evidence="5" id="KW-1185">Reference proteome</keyword>
<feature type="coiled-coil region" evidence="1">
    <location>
        <begin position="262"/>
        <end position="289"/>
    </location>
</feature>
<evidence type="ECO:0000259" key="3">
    <source>
        <dbReference type="PROSITE" id="PS50217"/>
    </source>
</evidence>
<organism evidence="4 5">
    <name type="scientific">Anaeramoeba flamelloides</name>
    <dbReference type="NCBI Taxonomy" id="1746091"/>
    <lineage>
        <taxon>Eukaryota</taxon>
        <taxon>Metamonada</taxon>
        <taxon>Anaeramoebidae</taxon>
        <taxon>Anaeramoeba</taxon>
    </lineage>
</organism>
<evidence type="ECO:0000313" key="4">
    <source>
        <dbReference type="EMBL" id="KAJ6229872.1"/>
    </source>
</evidence>
<feature type="compositionally biased region" description="Basic residues" evidence="2">
    <location>
        <begin position="137"/>
        <end position="153"/>
    </location>
</feature>
<accession>A0ABQ8XB27</accession>
<feature type="region of interest" description="Disordered" evidence="2">
    <location>
        <begin position="87"/>
        <end position="181"/>
    </location>
</feature>
<keyword evidence="1" id="KW-0175">Coiled coil</keyword>
<name>A0ABQ8XB27_9EUKA</name>
<dbReference type="Gene3D" id="1.20.5.170">
    <property type="match status" value="1"/>
</dbReference>
<sequence>MNFDSINNFSDFCLEIQDINPIFEELSQQKENSFSSNYLNTINNYNFEEEPINFKDENSIPPLCSSNKELDLIGEIEKTNTRYLLQNENNSKLNKNENEKLNKKEKEKEQEIEIEKEQVREQDEDEEQQEEEQKKEKSQKKKKKLVKRIKWRVKSQTNVLKKKRNNKKTKKKKPRSQLPPELLALKPPKKRAQLNKLNIEMTKYESYQLRSLTKEQLGQLSKKDKLERKRIRDRISARNARHKQKKYLERLEKHTLTVIKEKDNVKKRLTVLESENSELRIEIERLQQLLITKPNQNKSPNKINPRDNQKVIPQKSCQVQSQGNTLKKRRLLTKTQLVIL</sequence>
<dbReference type="SUPFAM" id="SSF57959">
    <property type="entry name" value="Leucine zipper domain"/>
    <property type="match status" value="1"/>
</dbReference>
<proteinExistence type="predicted"/>
<protein>
    <submittedName>
        <fullName evidence="4">B-zip transcription factor (Eurofung)-related</fullName>
    </submittedName>
</protein>
<evidence type="ECO:0000313" key="5">
    <source>
        <dbReference type="Proteomes" id="UP001150062"/>
    </source>
</evidence>
<feature type="compositionally biased region" description="Basic residues" evidence="2">
    <location>
        <begin position="160"/>
        <end position="175"/>
    </location>
</feature>